<dbReference type="RefSeq" id="WP_043065936.1">
    <property type="nucleotide sequence ID" value="NZ_BJOA01000031.1"/>
</dbReference>
<evidence type="ECO:0000313" key="5">
    <source>
        <dbReference type="EMBL" id="KON95814.1"/>
    </source>
</evidence>
<sequence length="420" mass="47561">MIEKYTLENGVRVIIEKIPTVRSVALGIWIGTGSKYENTELNGISHFIEHMLFKGTATRSAKQIAEAFDQIGGHVNAFTSKEYTCYYARVLDEHAPNALSILSDMYFNSVFDEQELQKEKNVVIEEIRMYDDTPDDLVHDLVAKACYETHPLGYSILGTEDVLNKITRDNVQDYIESRYTPEQTVITVAGNVSDTLLEEITRHFSGYKRTTRELTPDTKPEFTAGTVWKKKETEQAHLCLSFPGYDVGHPNIYSLILMNNILGGSMSSRLFQEVREERGLAYSVYSYHSAFKNTGTFTLYTGTATKQLEEVYRVMMNTVAELREKGISDDELKKGKEQLKGSLMLSLESTSSRMSRLGKNELLLARHLELDEIIQRVESVTVESVRNVAGEIFSKPVATALVSPLEAIPEYMRSDILVRR</sequence>
<keyword evidence="5" id="KW-0378">Hydrolase</keyword>
<feature type="domain" description="Peptidase M16 N-terminal" evidence="3">
    <location>
        <begin position="12"/>
        <end position="159"/>
    </location>
</feature>
<dbReference type="GO" id="GO:0046872">
    <property type="term" value="F:metal ion binding"/>
    <property type="evidence" value="ECO:0007669"/>
    <property type="project" value="InterPro"/>
</dbReference>
<dbReference type="InterPro" id="IPR011249">
    <property type="entry name" value="Metalloenz_LuxS/M16"/>
</dbReference>
<dbReference type="PATRIC" id="fig|47500.8.peg.6797"/>
<proteinExistence type="inferred from homology"/>
<dbReference type="GO" id="GO:0004222">
    <property type="term" value="F:metalloendopeptidase activity"/>
    <property type="evidence" value="ECO:0007669"/>
    <property type="project" value="InterPro"/>
</dbReference>
<dbReference type="GeneID" id="42305588"/>
<protein>
    <submittedName>
        <fullName evidence="6">Predicted Zn-dependent peptidase</fullName>
    </submittedName>
    <submittedName>
        <fullName evidence="5">Zinc protease</fullName>
    </submittedName>
</protein>
<evidence type="ECO:0000313" key="8">
    <source>
        <dbReference type="Proteomes" id="UP000182836"/>
    </source>
</evidence>
<dbReference type="PANTHER" id="PTHR11851">
    <property type="entry name" value="METALLOPROTEASE"/>
    <property type="match status" value="1"/>
</dbReference>
<reference evidence="5 7" key="1">
    <citation type="submission" date="2015-07" db="EMBL/GenBank/DDBJ databases">
        <title>Fjat-14205 dsm 2895.</title>
        <authorList>
            <person name="Liu B."/>
            <person name="Wang J."/>
            <person name="Zhu Y."/>
            <person name="Liu G."/>
            <person name="Chen Q."/>
            <person name="Chen Z."/>
            <person name="Lan J."/>
            <person name="Che J."/>
            <person name="Ge C."/>
            <person name="Shi H."/>
            <person name="Pan Z."/>
            <person name="Liu X."/>
        </authorList>
    </citation>
    <scope>NUCLEOTIDE SEQUENCE [LARGE SCALE GENOMIC DNA]</scope>
    <source>
        <strain evidence="5 7">DSM 2895</strain>
    </source>
</reference>
<dbReference type="FunFam" id="3.30.830.10:FF:000008">
    <property type="entry name" value="Mitochondrial-processing peptidase subunit beta"/>
    <property type="match status" value="1"/>
</dbReference>
<dbReference type="InterPro" id="IPR050361">
    <property type="entry name" value="MPP/UQCRC_Complex"/>
</dbReference>
<keyword evidence="5" id="KW-0645">Protease</keyword>
<evidence type="ECO:0000256" key="1">
    <source>
        <dbReference type="ARBA" id="ARBA00007261"/>
    </source>
</evidence>
<name>A0A0D1XMR6_ANEMI</name>
<dbReference type="Pfam" id="PF05193">
    <property type="entry name" value="Peptidase_M16_C"/>
    <property type="match status" value="1"/>
</dbReference>
<dbReference type="InterPro" id="IPR007863">
    <property type="entry name" value="Peptidase_M16_C"/>
</dbReference>
<dbReference type="EMBL" id="FNED01000003">
    <property type="protein sequence ID" value="SDI38336.1"/>
    <property type="molecule type" value="Genomic_DNA"/>
</dbReference>
<dbReference type="EMBL" id="LGUG01000004">
    <property type="protein sequence ID" value="KON95814.1"/>
    <property type="molecule type" value="Genomic_DNA"/>
</dbReference>
<feature type="domain" description="Peptidase M16 C-terminal" evidence="4">
    <location>
        <begin position="165"/>
        <end position="339"/>
    </location>
</feature>
<dbReference type="STRING" id="47500.AF333_10280"/>
<dbReference type="InterPro" id="IPR001431">
    <property type="entry name" value="Pept_M16_Zn_BS"/>
</dbReference>
<organism evidence="5 7">
    <name type="scientific">Aneurinibacillus migulanus</name>
    <name type="common">Bacillus migulanus</name>
    <dbReference type="NCBI Taxonomy" id="47500"/>
    <lineage>
        <taxon>Bacteria</taxon>
        <taxon>Bacillati</taxon>
        <taxon>Bacillota</taxon>
        <taxon>Bacilli</taxon>
        <taxon>Bacillales</taxon>
        <taxon>Paenibacillaceae</taxon>
        <taxon>Aneurinibacillus group</taxon>
        <taxon>Aneurinibacillus</taxon>
    </lineage>
</organism>
<evidence type="ECO:0000313" key="6">
    <source>
        <dbReference type="EMBL" id="SDI38336.1"/>
    </source>
</evidence>
<dbReference type="PANTHER" id="PTHR11851:SF49">
    <property type="entry name" value="MITOCHONDRIAL-PROCESSING PEPTIDASE SUBUNIT ALPHA"/>
    <property type="match status" value="1"/>
</dbReference>
<dbReference type="Pfam" id="PF00675">
    <property type="entry name" value="Peptidase_M16"/>
    <property type="match status" value="1"/>
</dbReference>
<accession>A0A0D1XMR6</accession>
<dbReference type="PROSITE" id="PS00143">
    <property type="entry name" value="INSULINASE"/>
    <property type="match status" value="1"/>
</dbReference>
<evidence type="ECO:0000256" key="2">
    <source>
        <dbReference type="RuleBase" id="RU004447"/>
    </source>
</evidence>
<dbReference type="AlphaFoldDB" id="A0A0D1XMR6"/>
<comment type="similarity">
    <text evidence="1 2">Belongs to the peptidase M16 family.</text>
</comment>
<keyword evidence="7" id="KW-1185">Reference proteome</keyword>
<dbReference type="MEROPS" id="M16.A15"/>
<gene>
    <name evidence="5" type="ORF">AF333_10280</name>
    <name evidence="6" type="ORF">SAMN04487909_103285</name>
</gene>
<dbReference type="Proteomes" id="UP000182836">
    <property type="component" value="Unassembled WGS sequence"/>
</dbReference>
<dbReference type="GO" id="GO:0006508">
    <property type="term" value="P:proteolysis"/>
    <property type="evidence" value="ECO:0007669"/>
    <property type="project" value="UniProtKB-KW"/>
</dbReference>
<dbReference type="Gene3D" id="3.30.830.10">
    <property type="entry name" value="Metalloenzyme, LuxS/M16 peptidase-like"/>
    <property type="match status" value="2"/>
</dbReference>
<evidence type="ECO:0000259" key="4">
    <source>
        <dbReference type="Pfam" id="PF05193"/>
    </source>
</evidence>
<evidence type="ECO:0000259" key="3">
    <source>
        <dbReference type="Pfam" id="PF00675"/>
    </source>
</evidence>
<dbReference type="SUPFAM" id="SSF63411">
    <property type="entry name" value="LuxS/MPP-like metallohydrolase"/>
    <property type="match status" value="2"/>
</dbReference>
<reference evidence="6 8" key="2">
    <citation type="submission" date="2016-10" db="EMBL/GenBank/DDBJ databases">
        <authorList>
            <person name="de Groot N.N."/>
        </authorList>
    </citation>
    <scope>NUCLEOTIDE SEQUENCE [LARGE SCALE GENOMIC DNA]</scope>
    <source>
        <strain evidence="6 8">DSM 2895</strain>
    </source>
</reference>
<evidence type="ECO:0000313" key="7">
    <source>
        <dbReference type="Proteomes" id="UP000037269"/>
    </source>
</evidence>
<dbReference type="Proteomes" id="UP000037269">
    <property type="component" value="Unassembled WGS sequence"/>
</dbReference>
<dbReference type="OrthoDB" id="9811314at2"/>
<dbReference type="InterPro" id="IPR011765">
    <property type="entry name" value="Pept_M16_N"/>
</dbReference>